<evidence type="ECO:0000313" key="2">
    <source>
        <dbReference type="WBParaSite" id="ES5_v2.g23917.t1"/>
    </source>
</evidence>
<reference evidence="2" key="1">
    <citation type="submission" date="2022-11" db="UniProtKB">
        <authorList>
            <consortium name="WormBaseParasite"/>
        </authorList>
    </citation>
    <scope>IDENTIFICATION</scope>
</reference>
<dbReference type="WBParaSite" id="ES5_v2.g23917.t1">
    <property type="protein sequence ID" value="ES5_v2.g23917.t1"/>
    <property type="gene ID" value="ES5_v2.g23917"/>
</dbReference>
<sequence>MNLIVTVLFFICISKVSSSFNETFARYFVWPMAASAYSEHPEICVKDNFYQSEFKRRIKVNCDTLKNDNCVAFTAVSHSNKAIIISFRGSEDLEGIMEIIDVIS</sequence>
<name>A0AC34G2E4_9BILA</name>
<organism evidence="1 2">
    <name type="scientific">Panagrolaimus sp. ES5</name>
    <dbReference type="NCBI Taxonomy" id="591445"/>
    <lineage>
        <taxon>Eukaryota</taxon>
        <taxon>Metazoa</taxon>
        <taxon>Ecdysozoa</taxon>
        <taxon>Nematoda</taxon>
        <taxon>Chromadorea</taxon>
        <taxon>Rhabditida</taxon>
        <taxon>Tylenchina</taxon>
        <taxon>Panagrolaimomorpha</taxon>
        <taxon>Panagrolaimoidea</taxon>
        <taxon>Panagrolaimidae</taxon>
        <taxon>Panagrolaimus</taxon>
    </lineage>
</organism>
<accession>A0AC34G2E4</accession>
<proteinExistence type="predicted"/>
<dbReference type="Proteomes" id="UP000887579">
    <property type="component" value="Unplaced"/>
</dbReference>
<evidence type="ECO:0000313" key="1">
    <source>
        <dbReference type="Proteomes" id="UP000887579"/>
    </source>
</evidence>
<protein>
    <submittedName>
        <fullName evidence="2">Uncharacterized protein</fullName>
    </submittedName>
</protein>